<gene>
    <name evidence="1" type="ORF">V6N12_025935</name>
</gene>
<evidence type="ECO:0000313" key="2">
    <source>
        <dbReference type="Proteomes" id="UP001472677"/>
    </source>
</evidence>
<proteinExistence type="predicted"/>
<accession>A0ABR2DTD5</accession>
<dbReference type="PANTHER" id="PTHR48444:SF1">
    <property type="entry name" value="DNA TOPOISOMERASE 6 SUBUNIT B"/>
    <property type="match status" value="1"/>
</dbReference>
<dbReference type="Proteomes" id="UP001472677">
    <property type="component" value="Unassembled WGS sequence"/>
</dbReference>
<dbReference type="InterPro" id="IPR036890">
    <property type="entry name" value="HATPase_C_sf"/>
</dbReference>
<sequence>MQFGSTSLSDYCGLLHIEFMEFVFMPALFWSKMSTGLPIDISSSMRGQNYISFCRMDIDIHRNIPHIHLHVKHGNKDKWHGAEIQVVIEGNWTTYRVCPGGQISTWIPDAAANAVNKRNNPSAGELCAARYNPICSFWKMLTADGAGICRWITRWH</sequence>
<reference evidence="1 2" key="1">
    <citation type="journal article" date="2024" name="G3 (Bethesda)">
        <title>Genome assembly of Hibiscus sabdariffa L. provides insights into metabolisms of medicinal natural products.</title>
        <authorList>
            <person name="Kim T."/>
        </authorList>
    </citation>
    <scope>NUCLEOTIDE SEQUENCE [LARGE SCALE GENOMIC DNA]</scope>
    <source>
        <strain evidence="1">TK-2024</strain>
        <tissue evidence="1">Old leaves</tissue>
    </source>
</reference>
<evidence type="ECO:0000313" key="1">
    <source>
        <dbReference type="EMBL" id="KAK8545085.1"/>
    </source>
</evidence>
<dbReference type="EMBL" id="JBBPBM010000023">
    <property type="protein sequence ID" value="KAK8545085.1"/>
    <property type="molecule type" value="Genomic_DNA"/>
</dbReference>
<dbReference type="Gene3D" id="3.30.565.10">
    <property type="entry name" value="Histidine kinase-like ATPase, C-terminal domain"/>
    <property type="match status" value="1"/>
</dbReference>
<comment type="caution">
    <text evidence="1">The sequence shown here is derived from an EMBL/GenBank/DDBJ whole genome shotgun (WGS) entry which is preliminary data.</text>
</comment>
<dbReference type="PANTHER" id="PTHR48444">
    <property type="entry name" value="DNA TOPOISOMERASE 6 SUBUNIT B"/>
    <property type="match status" value="1"/>
</dbReference>
<protein>
    <submittedName>
        <fullName evidence="1">Uncharacterized protein</fullName>
    </submittedName>
</protein>
<keyword evidence="2" id="KW-1185">Reference proteome</keyword>
<organism evidence="1 2">
    <name type="scientific">Hibiscus sabdariffa</name>
    <name type="common">roselle</name>
    <dbReference type="NCBI Taxonomy" id="183260"/>
    <lineage>
        <taxon>Eukaryota</taxon>
        <taxon>Viridiplantae</taxon>
        <taxon>Streptophyta</taxon>
        <taxon>Embryophyta</taxon>
        <taxon>Tracheophyta</taxon>
        <taxon>Spermatophyta</taxon>
        <taxon>Magnoliopsida</taxon>
        <taxon>eudicotyledons</taxon>
        <taxon>Gunneridae</taxon>
        <taxon>Pentapetalae</taxon>
        <taxon>rosids</taxon>
        <taxon>malvids</taxon>
        <taxon>Malvales</taxon>
        <taxon>Malvaceae</taxon>
        <taxon>Malvoideae</taxon>
        <taxon>Hibiscus</taxon>
    </lineage>
</organism>
<name>A0ABR2DTD5_9ROSI</name>